<reference evidence="1 2" key="1">
    <citation type="journal article" date="2021" name="Hortic Res">
        <title>High-quality reference genome and annotation aids understanding of berry development for evergreen blueberry (Vaccinium darrowii).</title>
        <authorList>
            <person name="Yu J."/>
            <person name="Hulse-Kemp A.M."/>
            <person name="Babiker E."/>
            <person name="Staton M."/>
        </authorList>
    </citation>
    <scope>NUCLEOTIDE SEQUENCE [LARGE SCALE GENOMIC DNA]</scope>
    <source>
        <strain evidence="2">cv. NJ 8807/NJ 8810</strain>
        <tissue evidence="1">Young leaf</tissue>
    </source>
</reference>
<dbReference type="EMBL" id="CM037161">
    <property type="protein sequence ID" value="KAH7855682.1"/>
    <property type="molecule type" value="Genomic_DNA"/>
</dbReference>
<protein>
    <submittedName>
        <fullName evidence="1">Uncharacterized protein</fullName>
    </submittedName>
</protein>
<keyword evidence="2" id="KW-1185">Reference proteome</keyword>
<gene>
    <name evidence="1" type="ORF">Vadar_027603</name>
</gene>
<comment type="caution">
    <text evidence="1">The sequence shown here is derived from an EMBL/GenBank/DDBJ whole genome shotgun (WGS) entry which is preliminary data.</text>
</comment>
<name>A0ACB7YPW8_9ERIC</name>
<evidence type="ECO:0000313" key="2">
    <source>
        <dbReference type="Proteomes" id="UP000828048"/>
    </source>
</evidence>
<organism evidence="1 2">
    <name type="scientific">Vaccinium darrowii</name>
    <dbReference type="NCBI Taxonomy" id="229202"/>
    <lineage>
        <taxon>Eukaryota</taxon>
        <taxon>Viridiplantae</taxon>
        <taxon>Streptophyta</taxon>
        <taxon>Embryophyta</taxon>
        <taxon>Tracheophyta</taxon>
        <taxon>Spermatophyta</taxon>
        <taxon>Magnoliopsida</taxon>
        <taxon>eudicotyledons</taxon>
        <taxon>Gunneridae</taxon>
        <taxon>Pentapetalae</taxon>
        <taxon>asterids</taxon>
        <taxon>Ericales</taxon>
        <taxon>Ericaceae</taxon>
        <taxon>Vaccinioideae</taxon>
        <taxon>Vaccinieae</taxon>
        <taxon>Vaccinium</taxon>
    </lineage>
</organism>
<evidence type="ECO:0000313" key="1">
    <source>
        <dbReference type="EMBL" id="KAH7855682.1"/>
    </source>
</evidence>
<accession>A0ACB7YPW8</accession>
<dbReference type="Proteomes" id="UP000828048">
    <property type="component" value="Chromosome 11"/>
</dbReference>
<sequence>MARGLKNPKKAKRKNKGSKKGEGSSSSNSGPSMPVKVWQPGVDKIEEGEELQCDPSAYNSLHAFHIGWPCLSFDIVRDSLGLVRTAFPHTMFCVAGTQAEKASLNSIGIFKISNISGKKRDLVPSTANGSDMDSDSSDSDEDDVAEDAGSAAPVFQMRKVHHQGCVNRIRAMPQNPHITASWADTGHVQVWDFSSHLNALAESEARVSQEDSPVTNQAPLVKFGGHKDEGYAIDWSPVVAGRLVSGDCKNCIYLWEPTSGTTWNTSTNPFVGHSASVEDLQWSPTEADVFASCSVDGNIAIWDIRLGNSPAAKIKAHDADVNVISWNRLASCMLASGSDDGTFSIRDLRLLKDGDSVVAHFEYHKHPITSIEWSPHEASTLAVSSSDNQLTVWDLSLERDEEEEAEFKAKTQEQVNAPTDIPPQLLFVHQGQKDLKELHWHSQIPGMVISTAADGFNILMPSNIETALPPSNDVQIPTTAQPETTKTEPMVAKPKTATPEPKTATLERTIAGAKDGKWITVFLSPLELATGGKSKNGLIIGLIGTKPPVPSTSRPSPLLQKPSSASPTSPSRNFSRLVTMASYLWRKYADYLYTKWERTLLWDMVEPYRRPKSFTPLVTLYVLAFYTGVIGSAITEQLYKEKYWEDHPGEAVPIMRPKFYGGPWKILKGDVPPPSQ</sequence>
<proteinExistence type="predicted"/>